<evidence type="ECO:0000256" key="1">
    <source>
        <dbReference type="ARBA" id="ARBA00022553"/>
    </source>
</evidence>
<dbReference type="Proteomes" id="UP000634011">
    <property type="component" value="Unassembled WGS sequence"/>
</dbReference>
<dbReference type="EMBL" id="JACOFV010000003">
    <property type="protein sequence ID" value="MBC3861496.1"/>
    <property type="molecule type" value="Genomic_DNA"/>
</dbReference>
<dbReference type="SUPFAM" id="SSF52172">
    <property type="entry name" value="CheY-like"/>
    <property type="match status" value="1"/>
</dbReference>
<evidence type="ECO:0000313" key="5">
    <source>
        <dbReference type="Proteomes" id="UP000634011"/>
    </source>
</evidence>
<accession>A0A923HCL3</accession>
<evidence type="ECO:0000313" key="4">
    <source>
        <dbReference type="EMBL" id="MBC3861496.1"/>
    </source>
</evidence>
<evidence type="ECO:0000256" key="2">
    <source>
        <dbReference type="PROSITE-ProRule" id="PRU00169"/>
    </source>
</evidence>
<dbReference type="PROSITE" id="PS50110">
    <property type="entry name" value="RESPONSE_REGULATORY"/>
    <property type="match status" value="1"/>
</dbReference>
<dbReference type="AlphaFoldDB" id="A0A923HCL3"/>
<feature type="domain" description="Response regulatory" evidence="3">
    <location>
        <begin position="4"/>
        <end position="121"/>
    </location>
</feature>
<dbReference type="Pfam" id="PF00072">
    <property type="entry name" value="Response_reg"/>
    <property type="match status" value="1"/>
</dbReference>
<dbReference type="InterPro" id="IPR011006">
    <property type="entry name" value="CheY-like_superfamily"/>
</dbReference>
<keyword evidence="5" id="KW-1185">Reference proteome</keyword>
<dbReference type="RefSeq" id="WP_186911421.1">
    <property type="nucleotide sequence ID" value="NZ_JACOFV010000003.1"/>
</dbReference>
<keyword evidence="1 2" id="KW-0597">Phosphoprotein</keyword>
<dbReference type="Gene3D" id="3.40.50.2300">
    <property type="match status" value="1"/>
</dbReference>
<sequence>MKPTILVVDDQSDARQMVRMVMEIERYPVIEAGNGERALALAHEHKPACLIMDLRMPGIVDGFALCQAIKGDPDLCLTPIIILSAFFQKDEKTLGFQFGADAFFEKPFNFYQLIDEVDRVISRRAQLPVEMNHG</sequence>
<dbReference type="InterPro" id="IPR001789">
    <property type="entry name" value="Sig_transdc_resp-reg_receiver"/>
</dbReference>
<name>A0A923HCL3_9BURK</name>
<reference evidence="4" key="1">
    <citation type="submission" date="2020-08" db="EMBL/GenBank/DDBJ databases">
        <title>Novel species isolated from subtropical streams in China.</title>
        <authorList>
            <person name="Lu H."/>
        </authorList>
    </citation>
    <scope>NUCLEOTIDE SEQUENCE</scope>
    <source>
        <strain evidence="4">KACC 12607</strain>
    </source>
</reference>
<feature type="modified residue" description="4-aspartylphosphate" evidence="2">
    <location>
        <position position="53"/>
    </location>
</feature>
<proteinExistence type="predicted"/>
<dbReference type="PANTHER" id="PTHR44591:SF18">
    <property type="entry name" value="REGULATORY PROTEIN"/>
    <property type="match status" value="1"/>
</dbReference>
<protein>
    <submittedName>
        <fullName evidence="4">Response regulator</fullName>
    </submittedName>
</protein>
<evidence type="ECO:0000259" key="3">
    <source>
        <dbReference type="PROSITE" id="PS50110"/>
    </source>
</evidence>
<dbReference type="SMART" id="SM00448">
    <property type="entry name" value="REC"/>
    <property type="match status" value="1"/>
</dbReference>
<comment type="caution">
    <text evidence="4">The sequence shown here is derived from an EMBL/GenBank/DDBJ whole genome shotgun (WGS) entry which is preliminary data.</text>
</comment>
<gene>
    <name evidence="4" type="ORF">H8K32_05230</name>
</gene>
<dbReference type="PANTHER" id="PTHR44591">
    <property type="entry name" value="STRESS RESPONSE REGULATOR PROTEIN 1"/>
    <property type="match status" value="1"/>
</dbReference>
<dbReference type="InterPro" id="IPR050595">
    <property type="entry name" value="Bact_response_regulator"/>
</dbReference>
<organism evidence="4 5">
    <name type="scientific">Undibacterium jejuense</name>
    <dbReference type="NCBI Taxonomy" id="1344949"/>
    <lineage>
        <taxon>Bacteria</taxon>
        <taxon>Pseudomonadati</taxon>
        <taxon>Pseudomonadota</taxon>
        <taxon>Betaproteobacteria</taxon>
        <taxon>Burkholderiales</taxon>
        <taxon>Oxalobacteraceae</taxon>
        <taxon>Undibacterium</taxon>
    </lineage>
</organism>
<dbReference type="GO" id="GO:0000160">
    <property type="term" value="P:phosphorelay signal transduction system"/>
    <property type="evidence" value="ECO:0007669"/>
    <property type="project" value="InterPro"/>
</dbReference>